<evidence type="ECO:0000259" key="1">
    <source>
        <dbReference type="SMART" id="SM00867"/>
    </source>
</evidence>
<dbReference type="SMART" id="SM00867">
    <property type="entry name" value="YceI"/>
    <property type="match status" value="1"/>
</dbReference>
<dbReference type="EMBL" id="FOFZ01000011">
    <property type="protein sequence ID" value="SER37490.1"/>
    <property type="molecule type" value="Genomic_DNA"/>
</dbReference>
<dbReference type="PANTHER" id="PTHR34406">
    <property type="entry name" value="PROTEIN YCEI"/>
    <property type="match status" value="1"/>
</dbReference>
<dbReference type="AlphaFoldDB" id="A0A1H9NNF2"/>
<sequence>MKCKINKNTSETILVSKVSVLHLHSKFNLLYFIIMNATLPLTATKWTIDSNQSDVLIKARHATIAYIAGSLNKFNGHLDIHENEIEDASVEFQLDVKNKDTNIDHIDTDLILNDYLDIDTFPTINFKSTSFQKISKNINFLKGNLTVQNITKVVELDAALIGITTYEGRRKALFEITGNINRKDFGLTTNSYHHAAGISLGQDIKLIANLEFTI</sequence>
<reference evidence="3" key="1">
    <citation type="submission" date="2016-10" db="EMBL/GenBank/DDBJ databases">
        <authorList>
            <person name="Varghese N."/>
            <person name="Submissions S."/>
        </authorList>
    </citation>
    <scope>NUCLEOTIDE SEQUENCE [LARGE SCALE GENOMIC DNA]</scope>
    <source>
        <strain evidence="3">DSM 15719</strain>
    </source>
</reference>
<protein>
    <submittedName>
        <fullName evidence="2">Polyisoprenoid-binding protein YceI</fullName>
    </submittedName>
</protein>
<dbReference type="InterPro" id="IPR007372">
    <property type="entry name" value="Lipid/polyisoprenoid-bd_YceI"/>
</dbReference>
<name>A0A1H9NNF2_FLAFI</name>
<dbReference type="Gene3D" id="2.40.128.110">
    <property type="entry name" value="Lipid/polyisoprenoid-binding, YceI-like"/>
    <property type="match status" value="1"/>
</dbReference>
<dbReference type="Pfam" id="PF04264">
    <property type="entry name" value="YceI"/>
    <property type="match status" value="1"/>
</dbReference>
<dbReference type="SUPFAM" id="SSF101874">
    <property type="entry name" value="YceI-like"/>
    <property type="match status" value="1"/>
</dbReference>
<dbReference type="Proteomes" id="UP000183658">
    <property type="component" value="Unassembled WGS sequence"/>
</dbReference>
<proteinExistence type="predicted"/>
<feature type="domain" description="Lipid/polyisoprenoid-binding YceI-like" evidence="1">
    <location>
        <begin position="45"/>
        <end position="213"/>
    </location>
</feature>
<organism evidence="2 3">
    <name type="scientific">Flavobacterium frigoris</name>
    <dbReference type="NCBI Taxonomy" id="229204"/>
    <lineage>
        <taxon>Bacteria</taxon>
        <taxon>Pseudomonadati</taxon>
        <taxon>Bacteroidota</taxon>
        <taxon>Flavobacteriia</taxon>
        <taxon>Flavobacteriales</taxon>
        <taxon>Flavobacteriaceae</taxon>
        <taxon>Flavobacterium</taxon>
    </lineage>
</organism>
<accession>A0A1H9NNF2</accession>
<dbReference type="InterPro" id="IPR036761">
    <property type="entry name" value="TTHA0802/YceI-like_sf"/>
</dbReference>
<gene>
    <name evidence="2" type="ORF">SAMN05444355_11130</name>
</gene>
<dbReference type="PANTHER" id="PTHR34406:SF1">
    <property type="entry name" value="PROTEIN YCEI"/>
    <property type="match status" value="1"/>
</dbReference>
<evidence type="ECO:0000313" key="3">
    <source>
        <dbReference type="Proteomes" id="UP000183658"/>
    </source>
</evidence>
<evidence type="ECO:0000313" key="2">
    <source>
        <dbReference type="EMBL" id="SER37490.1"/>
    </source>
</evidence>
<keyword evidence="3" id="KW-1185">Reference proteome</keyword>